<keyword evidence="3" id="KW-1185">Reference proteome</keyword>
<evidence type="ECO:0000256" key="1">
    <source>
        <dbReference type="SAM" id="SignalP"/>
    </source>
</evidence>
<dbReference type="Pfam" id="PF13585">
    <property type="entry name" value="CHU_C"/>
    <property type="match status" value="1"/>
</dbReference>
<feature type="signal peptide" evidence="1">
    <location>
        <begin position="1"/>
        <end position="35"/>
    </location>
</feature>
<dbReference type="InterPro" id="IPR026341">
    <property type="entry name" value="T9SS_type_B"/>
</dbReference>
<keyword evidence="1" id="KW-0732">Signal</keyword>
<feature type="chain" id="PRO_5037881164" evidence="1">
    <location>
        <begin position="36"/>
        <end position="615"/>
    </location>
</feature>
<name>A0A964TF73_9FLAO</name>
<reference evidence="2" key="1">
    <citation type="submission" date="2020-01" db="EMBL/GenBank/DDBJ databases">
        <title>Muricauda ochracea sp. nov., isolated from a tidal flat of Garorim bay in Korea.</title>
        <authorList>
            <person name="Kim D."/>
            <person name="Yoo Y."/>
            <person name="Kim J.-J."/>
        </authorList>
    </citation>
    <scope>NUCLEOTIDE SEQUENCE</scope>
    <source>
        <strain evidence="2">JGD-17</strain>
    </source>
</reference>
<sequence length="615" mass="66854">MAYGIFTLPKIYQSHTVKFLVKSLLVFLFCPAVYSQVTFDCGNAVPICSNTPINGGSTGFGSDDFNGVSSSGCLEQTTSGSIESNSAWYQFRTAASGQLGFNIGHDSSEDWDFALYRTSDCNNLGDPIRCNFFDNSEGKSFIGVGEDPTGDLNSVHYEDWLQVSAGEDYVLFINNFSSANSGFSIQFTGDIWTMNPNSALDCSIVNNLLGPPIAACENDIVVLDASIAGAMAYEWYLDNGSGFQNISGEISPTLNVSNSGLYRVLVTTATGNIISDVQVGFNTTPITATVSDENFCHNPGQLFDLGTKDWEALGAQNPQELIISYHASQTDASLGNDPLPKQYVKNTGQETIYVRTTSLANPNCYDASQSFLLTAIETPVLSFEDEVTYCEGSGGVVIGETLPNTNFSYSWNTGENTPTITVSQEGEYTLTVSNASQGILCEASRTITVNTSRLPAISEIIIDDFKPSNTITVQTVEEGDYEYQLNDGAFQSSNVLEDVPAGVHTLTIRDSNGCGEIVEEIVVVGFPAIFSPNGDVLNESWHIEGLSALNSPVVTIYDRYGKLIAQMTEFNLGWDGNFNGQPLPSTDYWFKLSYLDNDGNRVFAKYLQSHFSLRR</sequence>
<dbReference type="NCBIfam" id="TIGR04131">
    <property type="entry name" value="Bac_Flav_CTERM"/>
    <property type="match status" value="1"/>
</dbReference>
<organism evidence="2 3">
    <name type="scientific">Flagellimonas ochracea</name>
    <dbReference type="NCBI Taxonomy" id="2696472"/>
    <lineage>
        <taxon>Bacteria</taxon>
        <taxon>Pseudomonadati</taxon>
        <taxon>Bacteroidota</taxon>
        <taxon>Flavobacteriia</taxon>
        <taxon>Flavobacteriales</taxon>
        <taxon>Flavobacteriaceae</taxon>
        <taxon>Flagellimonas</taxon>
    </lineage>
</organism>
<dbReference type="AlphaFoldDB" id="A0A964TF73"/>
<dbReference type="RefSeq" id="WP_166524461.1">
    <property type="nucleotide sequence ID" value="NZ_JAAABI010000006.1"/>
</dbReference>
<dbReference type="Proteomes" id="UP000667650">
    <property type="component" value="Unassembled WGS sequence"/>
</dbReference>
<proteinExistence type="predicted"/>
<gene>
    <name evidence="2" type="ORF">GTQ34_14085</name>
</gene>
<accession>A0A964TF73</accession>
<comment type="caution">
    <text evidence="2">The sequence shown here is derived from an EMBL/GenBank/DDBJ whole genome shotgun (WGS) entry which is preliminary data.</text>
</comment>
<evidence type="ECO:0000313" key="3">
    <source>
        <dbReference type="Proteomes" id="UP000667650"/>
    </source>
</evidence>
<dbReference type="EMBL" id="JAAABI010000006">
    <property type="protein sequence ID" value="NAY93048.1"/>
    <property type="molecule type" value="Genomic_DNA"/>
</dbReference>
<dbReference type="Gene3D" id="2.60.120.380">
    <property type="match status" value="1"/>
</dbReference>
<protein>
    <submittedName>
        <fullName evidence="2">T9SS type B sorting domain-containing protein</fullName>
    </submittedName>
</protein>
<evidence type="ECO:0000313" key="2">
    <source>
        <dbReference type="EMBL" id="NAY93048.1"/>
    </source>
</evidence>